<dbReference type="Proteomes" id="UP000177798">
    <property type="component" value="Chromosome 4"/>
</dbReference>
<evidence type="ECO:0000313" key="3">
    <source>
        <dbReference type="Proteomes" id="UP000177798"/>
    </source>
</evidence>
<sequence>MTTTTTTTTTTPSTFPLFPNLILELRRQIWREALPTTLPPSLYFYKKGCWQPRIFNSTDPGYCNEASETHSSEDLNRNFEFRFQDLDEINFQTPLMYVNHEAREMVFSWARTAGFEFEILSRGSSAPPLLALPFNPARDVLFVSVEQWDEFYSEPYDRSFEEDMIDRTHGTYNEITRLAVPEALFEKDIDALEELSRYYCSIEVLYIIIDMPSDLRSVDNGIHVQPRWECRKFPNWAYIWNKEEQVFKASGERIPGCEFPEAMVLKVCERLGEEIILGSGSIREVQPVFAVRG</sequence>
<accession>A0A1D9Q0Z2</accession>
<evidence type="ECO:0000313" key="2">
    <source>
        <dbReference type="EMBL" id="APA08539.1"/>
    </source>
</evidence>
<dbReference type="PANTHER" id="PTHR35910">
    <property type="entry name" value="2EXR DOMAIN-CONTAINING PROTEIN"/>
    <property type="match status" value="1"/>
</dbReference>
<name>A0A1D9Q0Z2_SCLS1</name>
<dbReference type="InterPro" id="IPR045518">
    <property type="entry name" value="2EXR"/>
</dbReference>
<evidence type="ECO:0000259" key="1">
    <source>
        <dbReference type="Pfam" id="PF20150"/>
    </source>
</evidence>
<reference evidence="3" key="1">
    <citation type="journal article" date="2017" name="Genome Biol. Evol.">
        <title>The complete genome sequence of the phytopathogenic fungus Sclerotinia sclerotiorum reveals insights into the genome architecture of broad host range pathogens.</title>
        <authorList>
            <person name="Derbyshire M."/>
            <person name="Denton-Giles M."/>
            <person name="Hegedus D."/>
            <person name="Seifbarghy S."/>
            <person name="Rollins J."/>
            <person name="van Kan J."/>
            <person name="Seidl M.F."/>
            <person name="Faino L."/>
            <person name="Mbengue M."/>
            <person name="Navaud O."/>
            <person name="Raffaele S."/>
            <person name="Hammond-Kosack K."/>
            <person name="Heard S."/>
            <person name="Oliver R."/>
        </authorList>
    </citation>
    <scope>NUCLEOTIDE SEQUENCE [LARGE SCALE GENOMIC DNA]</scope>
    <source>
        <strain evidence="3">ATCC 18683 / 1980 / Ss-1</strain>
    </source>
</reference>
<gene>
    <name evidence="2" type="ORF">sscle_04g033090</name>
</gene>
<protein>
    <recommendedName>
        <fullName evidence="1">2EXR domain-containing protein</fullName>
    </recommendedName>
</protein>
<dbReference type="Pfam" id="PF20150">
    <property type="entry name" value="2EXR"/>
    <property type="match status" value="1"/>
</dbReference>
<dbReference type="OrthoDB" id="3546385at2759"/>
<dbReference type="RefSeq" id="XP_001596029.1">
    <property type="nucleotide sequence ID" value="XM_001595979.1"/>
</dbReference>
<dbReference type="KEGG" id="ssl:SS1G_02245"/>
<proteinExistence type="predicted"/>
<dbReference type="VEuPathDB" id="FungiDB:sscle_04g033090"/>
<organism evidence="2 3">
    <name type="scientific">Sclerotinia sclerotiorum (strain ATCC 18683 / 1980 / Ss-1)</name>
    <name type="common">White mold</name>
    <name type="synonym">Whetzelinia sclerotiorum</name>
    <dbReference type="NCBI Taxonomy" id="665079"/>
    <lineage>
        <taxon>Eukaryota</taxon>
        <taxon>Fungi</taxon>
        <taxon>Dikarya</taxon>
        <taxon>Ascomycota</taxon>
        <taxon>Pezizomycotina</taxon>
        <taxon>Leotiomycetes</taxon>
        <taxon>Helotiales</taxon>
        <taxon>Sclerotiniaceae</taxon>
        <taxon>Sclerotinia</taxon>
    </lineage>
</organism>
<dbReference type="PANTHER" id="PTHR35910:SF6">
    <property type="entry name" value="2EXR DOMAIN-CONTAINING PROTEIN"/>
    <property type="match status" value="1"/>
</dbReference>
<dbReference type="EMBL" id="CP017817">
    <property type="protein sequence ID" value="APA08539.1"/>
    <property type="molecule type" value="Genomic_DNA"/>
</dbReference>
<dbReference type="OMA" id="CHEFRHD"/>
<dbReference type="AlphaFoldDB" id="A0A1D9Q0Z2"/>
<feature type="domain" description="2EXR" evidence="1">
    <location>
        <begin position="15"/>
        <end position="141"/>
    </location>
</feature>